<name>A0ABW4ZFI2_9BACT</name>
<keyword evidence="3" id="KW-1185">Reference proteome</keyword>
<comment type="caution">
    <text evidence="2">The sequence shown here is derived from an EMBL/GenBank/DDBJ whole genome shotgun (WGS) entry which is preliminary data.</text>
</comment>
<proteinExistence type="predicted"/>
<feature type="signal peptide" evidence="1">
    <location>
        <begin position="1"/>
        <end position="22"/>
    </location>
</feature>
<dbReference type="Proteomes" id="UP001597389">
    <property type="component" value="Unassembled WGS sequence"/>
</dbReference>
<gene>
    <name evidence="2" type="ORF">ACFSW8_17065</name>
</gene>
<dbReference type="EMBL" id="JBHUJB010000083">
    <property type="protein sequence ID" value="MFD2160619.1"/>
    <property type="molecule type" value="Genomic_DNA"/>
</dbReference>
<accession>A0ABW4ZFI2</accession>
<evidence type="ECO:0000256" key="1">
    <source>
        <dbReference type="SAM" id="SignalP"/>
    </source>
</evidence>
<evidence type="ECO:0008006" key="4">
    <source>
        <dbReference type="Google" id="ProtNLM"/>
    </source>
</evidence>
<sequence length="252" mass="27890">MRSTFALVITSLLCSTAPICLAQDSFDPTGHNTEAHLPKIIRTQVEYIVIPTSLATQLMYGPKKAANDSALRLQLQKLLDDKKATMLDSQMVTCRSGEKATTESVRELIYPTEYEPAEVPKEVHIDGKNVTAAKEKLITPPTPTAFETRNIGSTLELEPTLSDNGIIIELRFAPEITYHVEDNVLAEFRDERGIADIKVPTIYTLRINTGMTLESGKYHLAAMLSPKTDKGFTDSSKKVFVFVKSDALTVSR</sequence>
<reference evidence="3" key="1">
    <citation type="journal article" date="2019" name="Int. J. Syst. Evol. Microbiol.">
        <title>The Global Catalogue of Microorganisms (GCM) 10K type strain sequencing project: providing services to taxonomists for standard genome sequencing and annotation.</title>
        <authorList>
            <consortium name="The Broad Institute Genomics Platform"/>
            <consortium name="The Broad Institute Genome Sequencing Center for Infectious Disease"/>
            <person name="Wu L."/>
            <person name="Ma J."/>
        </authorList>
    </citation>
    <scope>NUCLEOTIDE SEQUENCE [LARGE SCALE GENOMIC DNA]</scope>
    <source>
        <strain evidence="3">CCUG 57942</strain>
    </source>
</reference>
<keyword evidence="1" id="KW-0732">Signal</keyword>
<feature type="chain" id="PRO_5047266380" description="DUF4469 domain-containing protein" evidence="1">
    <location>
        <begin position="23"/>
        <end position="252"/>
    </location>
</feature>
<dbReference type="RefSeq" id="WP_377087798.1">
    <property type="nucleotide sequence ID" value="NZ_JBHSJL010000014.1"/>
</dbReference>
<evidence type="ECO:0000313" key="3">
    <source>
        <dbReference type="Proteomes" id="UP001597389"/>
    </source>
</evidence>
<evidence type="ECO:0000313" key="2">
    <source>
        <dbReference type="EMBL" id="MFD2160619.1"/>
    </source>
</evidence>
<protein>
    <recommendedName>
        <fullName evidence="4">DUF4469 domain-containing protein</fullName>
    </recommendedName>
</protein>
<organism evidence="2 3">
    <name type="scientific">Rubritalea tangerina</name>
    <dbReference type="NCBI Taxonomy" id="430798"/>
    <lineage>
        <taxon>Bacteria</taxon>
        <taxon>Pseudomonadati</taxon>
        <taxon>Verrucomicrobiota</taxon>
        <taxon>Verrucomicrobiia</taxon>
        <taxon>Verrucomicrobiales</taxon>
        <taxon>Rubritaleaceae</taxon>
        <taxon>Rubritalea</taxon>
    </lineage>
</organism>